<dbReference type="AlphaFoldDB" id="A0A941DL31"/>
<evidence type="ECO:0000313" key="3">
    <source>
        <dbReference type="Proteomes" id="UP000680067"/>
    </source>
</evidence>
<feature type="domain" description="Solute-binding protein family 3/N-terminal" evidence="1">
    <location>
        <begin position="17"/>
        <end position="231"/>
    </location>
</feature>
<dbReference type="Proteomes" id="UP000680067">
    <property type="component" value="Unassembled WGS sequence"/>
</dbReference>
<dbReference type="SUPFAM" id="SSF53850">
    <property type="entry name" value="Periplasmic binding protein-like II"/>
    <property type="match status" value="1"/>
</dbReference>
<protein>
    <submittedName>
        <fullName evidence="2">Transporter substrate-binding domain-containing protein</fullName>
    </submittedName>
</protein>
<name>A0A941DL31_9BURK</name>
<dbReference type="Gene3D" id="3.40.190.10">
    <property type="entry name" value="Periplasmic binding protein-like II"/>
    <property type="match status" value="2"/>
</dbReference>
<dbReference type="EMBL" id="JAGSPN010000004">
    <property type="protein sequence ID" value="MBR7781950.1"/>
    <property type="molecule type" value="Genomic_DNA"/>
</dbReference>
<dbReference type="Pfam" id="PF00497">
    <property type="entry name" value="SBP_bac_3"/>
    <property type="match status" value="1"/>
</dbReference>
<reference evidence="2" key="1">
    <citation type="submission" date="2021-04" db="EMBL/GenBank/DDBJ databases">
        <title>novel species isolated from subtropical streams in China.</title>
        <authorList>
            <person name="Lu H."/>
        </authorList>
    </citation>
    <scope>NUCLEOTIDE SEQUENCE</scope>
    <source>
        <strain evidence="2">LFS511W</strain>
    </source>
</reference>
<dbReference type="RefSeq" id="WP_212687299.1">
    <property type="nucleotide sequence ID" value="NZ_JAGSPN010000004.1"/>
</dbReference>
<keyword evidence="3" id="KW-1185">Reference proteome</keyword>
<proteinExistence type="predicted"/>
<evidence type="ECO:0000313" key="2">
    <source>
        <dbReference type="EMBL" id="MBR7781950.1"/>
    </source>
</evidence>
<comment type="caution">
    <text evidence="2">The sequence shown here is derived from an EMBL/GenBank/DDBJ whole genome shotgun (WGS) entry which is preliminary data.</text>
</comment>
<dbReference type="InterPro" id="IPR001638">
    <property type="entry name" value="Solute-binding_3/MltF_N"/>
</dbReference>
<evidence type="ECO:0000259" key="1">
    <source>
        <dbReference type="Pfam" id="PF00497"/>
    </source>
</evidence>
<organism evidence="2 3">
    <name type="scientific">Undibacterium luofuense</name>
    <dbReference type="NCBI Taxonomy" id="2828733"/>
    <lineage>
        <taxon>Bacteria</taxon>
        <taxon>Pseudomonadati</taxon>
        <taxon>Pseudomonadota</taxon>
        <taxon>Betaproteobacteria</taxon>
        <taxon>Burkholderiales</taxon>
        <taxon>Oxalobacteraceae</taxon>
        <taxon>Undibacterium</taxon>
    </lineage>
</organism>
<accession>A0A941DL31</accession>
<gene>
    <name evidence="2" type="ORF">KDM89_07350</name>
</gene>
<sequence length="252" mass="28143">MACGPYQVAFYEFGALYYQTENGGAGIDKDLIDELVRRTGCKLESGVDSRVRIWNRMETGALDMTVSGIATPEREKFAVFLPYITTRNYVLMQPEIASLVTTQDAFMKDSTLLLGVVKSFRHGKYYDEVVETLRKQGRVVEAADYPSLVRIFQAKRVSAILGLPTSLAPLLGVVKGISVQQVADWAMTDDVTGSLVLSRQRMAAKDIEAFRLALQAAREDGTLDQILHRHLQPEFARFVRMGQHPVARVAIR</sequence>